<accession>A0ABY8XZC1</accession>
<dbReference type="InterPro" id="IPR027417">
    <property type="entry name" value="P-loop_NTPase"/>
</dbReference>
<evidence type="ECO:0000256" key="3">
    <source>
        <dbReference type="ARBA" id="ARBA00022840"/>
    </source>
</evidence>
<dbReference type="PIRSF" id="PIRSF003073">
    <property type="entry name" value="DNAC_TnpB_IstB"/>
    <property type="match status" value="1"/>
</dbReference>
<dbReference type="NCBIfam" id="NF038214">
    <property type="entry name" value="IS21_help_AAA"/>
    <property type="match status" value="1"/>
</dbReference>
<dbReference type="CDD" id="cd00009">
    <property type="entry name" value="AAA"/>
    <property type="match status" value="1"/>
</dbReference>
<feature type="domain" description="AAA+ ATPase" evidence="4">
    <location>
        <begin position="115"/>
        <end position="241"/>
    </location>
</feature>
<dbReference type="Proteomes" id="UP001227101">
    <property type="component" value="Chromosome"/>
</dbReference>
<dbReference type="PANTHER" id="PTHR30050:SF4">
    <property type="entry name" value="ATP-BINDING PROTEIN RV3427C IN INSERTION SEQUENCE-RELATED"/>
    <property type="match status" value="1"/>
</dbReference>
<comment type="similarity">
    <text evidence="1">Belongs to the IS21/IS1162 putative ATP-binding protein family.</text>
</comment>
<evidence type="ECO:0000256" key="1">
    <source>
        <dbReference type="ARBA" id="ARBA00008059"/>
    </source>
</evidence>
<dbReference type="InterPro" id="IPR028350">
    <property type="entry name" value="DNAC/IstB-like"/>
</dbReference>
<keyword evidence="3" id="KW-0067">ATP-binding</keyword>
<dbReference type="Gene3D" id="3.40.50.300">
    <property type="entry name" value="P-loop containing nucleotide triphosphate hydrolases"/>
    <property type="match status" value="1"/>
</dbReference>
<dbReference type="InterPro" id="IPR003593">
    <property type="entry name" value="AAA+_ATPase"/>
</dbReference>
<dbReference type="InterPro" id="IPR047661">
    <property type="entry name" value="IstB"/>
</dbReference>
<organism evidence="5 6">
    <name type="scientific">Amycolatopsis nalaikhensis</name>
    <dbReference type="NCBI Taxonomy" id="715472"/>
    <lineage>
        <taxon>Bacteria</taxon>
        <taxon>Bacillati</taxon>
        <taxon>Actinomycetota</taxon>
        <taxon>Actinomycetes</taxon>
        <taxon>Pseudonocardiales</taxon>
        <taxon>Pseudonocardiaceae</taxon>
        <taxon>Amycolatopsis</taxon>
    </lineage>
</organism>
<reference evidence="5 6" key="1">
    <citation type="submission" date="2023-06" db="EMBL/GenBank/DDBJ databases">
        <authorList>
            <person name="Oyuntsetseg B."/>
            <person name="Kim S.B."/>
        </authorList>
    </citation>
    <scope>NUCLEOTIDE SEQUENCE [LARGE SCALE GENOMIC DNA]</scope>
    <source>
        <strain evidence="5 6">2-2</strain>
    </source>
</reference>
<protein>
    <submittedName>
        <fullName evidence="5">IS21-like element helper ATPase IstB</fullName>
    </submittedName>
</protein>
<dbReference type="SMART" id="SM00382">
    <property type="entry name" value="AAA"/>
    <property type="match status" value="1"/>
</dbReference>
<evidence type="ECO:0000313" key="5">
    <source>
        <dbReference type="EMBL" id="WIV60886.1"/>
    </source>
</evidence>
<keyword evidence="2" id="KW-0547">Nucleotide-binding</keyword>
<dbReference type="PRINTS" id="PR00051">
    <property type="entry name" value="DNAA"/>
</dbReference>
<dbReference type="RefSeq" id="WP_285458478.1">
    <property type="nucleotide sequence ID" value="NZ_CP127173.1"/>
</dbReference>
<sequence>MTTAPAERKAMPGTEMDSLDALIDRACRSLAMPTIRDRFSEIAEASLRQQASYKTFLLELLEAEVENRDERRRTRLVRDAKFRRPKRIEDFNFSVNPNIPQEVVNTLTEPAWVTAGRPLCLIGDSGTGKTHLLIGIGTAIAEAGLKVRYTTTANLVNELSEAANEKQLTRVYARYDKVDLLCLDEFGYVELDKVGAKLLFQLFTDREERRAIAIATNAPFSEWPKTFTDQRLCRAVVDRMTFNGTIIETGSESYRAQSTQARLLEQRERDTVDDGTQTA</sequence>
<dbReference type="InterPro" id="IPR020591">
    <property type="entry name" value="Chromosome_initiator_DnaA-like"/>
</dbReference>
<dbReference type="Pfam" id="PF01695">
    <property type="entry name" value="IstB_IS21"/>
    <property type="match status" value="1"/>
</dbReference>
<name>A0ABY8XZC1_9PSEU</name>
<dbReference type="SUPFAM" id="SSF52540">
    <property type="entry name" value="P-loop containing nucleoside triphosphate hydrolases"/>
    <property type="match status" value="1"/>
</dbReference>
<dbReference type="PANTHER" id="PTHR30050">
    <property type="entry name" value="CHROMOSOMAL REPLICATION INITIATOR PROTEIN DNAA"/>
    <property type="match status" value="1"/>
</dbReference>
<gene>
    <name evidence="5" type="primary">istB</name>
    <name evidence="5" type="ORF">QP939_20900</name>
</gene>
<evidence type="ECO:0000313" key="6">
    <source>
        <dbReference type="Proteomes" id="UP001227101"/>
    </source>
</evidence>
<proteinExistence type="inferred from homology"/>
<evidence type="ECO:0000256" key="2">
    <source>
        <dbReference type="ARBA" id="ARBA00022741"/>
    </source>
</evidence>
<dbReference type="InterPro" id="IPR002611">
    <property type="entry name" value="IstB_ATP-bd"/>
</dbReference>
<evidence type="ECO:0000259" key="4">
    <source>
        <dbReference type="SMART" id="SM00382"/>
    </source>
</evidence>
<dbReference type="EMBL" id="CP127173">
    <property type="protein sequence ID" value="WIV60886.1"/>
    <property type="molecule type" value="Genomic_DNA"/>
</dbReference>
<keyword evidence="6" id="KW-1185">Reference proteome</keyword>